<organism evidence="1 2">
    <name type="scientific">Neiella holothuriorum</name>
    <dbReference type="NCBI Taxonomy" id="2870530"/>
    <lineage>
        <taxon>Bacteria</taxon>
        <taxon>Pseudomonadati</taxon>
        <taxon>Pseudomonadota</taxon>
        <taxon>Gammaproteobacteria</taxon>
        <taxon>Alteromonadales</taxon>
        <taxon>Echinimonadaceae</taxon>
        <taxon>Neiella</taxon>
    </lineage>
</organism>
<reference evidence="1" key="1">
    <citation type="submission" date="2021-07" db="EMBL/GenBank/DDBJ databases">
        <title>Neiella marina sp. nov., isolated from the intestinal content of sea cucumber Apostichopus japonicus.</title>
        <authorList>
            <person name="Bai X."/>
        </authorList>
    </citation>
    <scope>NUCLEOTIDE SEQUENCE</scope>
    <source>
        <strain evidence="1">126</strain>
    </source>
</reference>
<dbReference type="InterPro" id="IPR052891">
    <property type="entry name" value="DNA-3mA_glycosylase"/>
</dbReference>
<dbReference type="InterPro" id="IPR005019">
    <property type="entry name" value="Adenine_glyco"/>
</dbReference>
<dbReference type="Gene3D" id="1.10.340.30">
    <property type="entry name" value="Hypothetical protein, domain 2"/>
    <property type="match status" value="1"/>
</dbReference>
<protein>
    <submittedName>
        <fullName evidence="1">DNA-3-methyladenine glycosylase I</fullName>
    </submittedName>
</protein>
<comment type="caution">
    <text evidence="1">The sequence shown here is derived from an EMBL/GenBank/DDBJ whole genome shotgun (WGS) entry which is preliminary data.</text>
</comment>
<dbReference type="PANTHER" id="PTHR30037">
    <property type="entry name" value="DNA-3-METHYLADENINE GLYCOSYLASE 1"/>
    <property type="match status" value="1"/>
</dbReference>
<dbReference type="PANTHER" id="PTHR30037:SF4">
    <property type="entry name" value="DNA-3-METHYLADENINE GLYCOSYLASE I"/>
    <property type="match status" value="1"/>
</dbReference>
<dbReference type="Proteomes" id="UP001166251">
    <property type="component" value="Unassembled WGS sequence"/>
</dbReference>
<sequence length="198" mass="22383">MTVLHNQGDCHWPGTDSQYRAYHDQHWGVAEYNSQQLFEKLCLDGQQAGLSWLTILRKQTNFQLAFANFDPAIIAKWGDAEVDVLMTNAGIIRSRAKINAILTNARAYLQIEKGNGEFAKWLWGFVGHRQIDMALIKESEMQTESAESVVMAKALKKAGFKFVGPTICYAFMQAVGMVNDHLVTCHCYESCKPSVYPW</sequence>
<gene>
    <name evidence="1" type="ORF">K0504_17140</name>
</gene>
<dbReference type="RefSeq" id="WP_220105386.1">
    <property type="nucleotide sequence ID" value="NZ_JAHZSS010000028.1"/>
</dbReference>
<evidence type="ECO:0000313" key="2">
    <source>
        <dbReference type="Proteomes" id="UP001166251"/>
    </source>
</evidence>
<proteinExistence type="predicted"/>
<accession>A0ABS7EKC0</accession>
<dbReference type="SUPFAM" id="SSF48150">
    <property type="entry name" value="DNA-glycosylase"/>
    <property type="match status" value="1"/>
</dbReference>
<dbReference type="EMBL" id="JAHZSS010000028">
    <property type="protein sequence ID" value="MBW8192766.1"/>
    <property type="molecule type" value="Genomic_DNA"/>
</dbReference>
<keyword evidence="2" id="KW-1185">Reference proteome</keyword>
<dbReference type="Pfam" id="PF03352">
    <property type="entry name" value="Adenine_glyco"/>
    <property type="match status" value="1"/>
</dbReference>
<dbReference type="InterPro" id="IPR011257">
    <property type="entry name" value="DNA_glycosylase"/>
</dbReference>
<evidence type="ECO:0000313" key="1">
    <source>
        <dbReference type="EMBL" id="MBW8192766.1"/>
    </source>
</evidence>
<name>A0ABS7EKC0_9GAMM</name>